<evidence type="ECO:0008006" key="3">
    <source>
        <dbReference type="Google" id="ProtNLM"/>
    </source>
</evidence>
<organism evidence="1 2">
    <name type="scientific">Centaurea solstitialis</name>
    <name type="common">yellow star-thistle</name>
    <dbReference type="NCBI Taxonomy" id="347529"/>
    <lineage>
        <taxon>Eukaryota</taxon>
        <taxon>Viridiplantae</taxon>
        <taxon>Streptophyta</taxon>
        <taxon>Embryophyta</taxon>
        <taxon>Tracheophyta</taxon>
        <taxon>Spermatophyta</taxon>
        <taxon>Magnoliopsida</taxon>
        <taxon>eudicotyledons</taxon>
        <taxon>Gunneridae</taxon>
        <taxon>Pentapetalae</taxon>
        <taxon>asterids</taxon>
        <taxon>campanulids</taxon>
        <taxon>Asterales</taxon>
        <taxon>Asteraceae</taxon>
        <taxon>Carduoideae</taxon>
        <taxon>Cardueae</taxon>
        <taxon>Centaureinae</taxon>
        <taxon>Centaurea</taxon>
    </lineage>
</organism>
<accession>A0AA38T1J4</accession>
<dbReference type="EMBL" id="JARYMX010000005">
    <property type="protein sequence ID" value="KAJ9546370.1"/>
    <property type="molecule type" value="Genomic_DNA"/>
</dbReference>
<keyword evidence="2" id="KW-1185">Reference proteome</keyword>
<evidence type="ECO:0000313" key="2">
    <source>
        <dbReference type="Proteomes" id="UP001172457"/>
    </source>
</evidence>
<comment type="caution">
    <text evidence="1">The sequence shown here is derived from an EMBL/GenBank/DDBJ whole genome shotgun (WGS) entry which is preliminary data.</text>
</comment>
<evidence type="ECO:0000313" key="1">
    <source>
        <dbReference type="EMBL" id="KAJ9546370.1"/>
    </source>
</evidence>
<dbReference type="Proteomes" id="UP001172457">
    <property type="component" value="Chromosome 5"/>
</dbReference>
<dbReference type="AlphaFoldDB" id="A0AA38T1J4"/>
<name>A0AA38T1J4_9ASTR</name>
<sequence>MLSSSSTIGLMIIKAYLIFLFTFTTVNSRPILPASDSDLTEFPLNLEYLEAEYFLFASMGRGLDSVRPDLADGGPPPIGAKKANLTSLTNDIITQFAYQEIGHIRVRC</sequence>
<dbReference type="PANTHER" id="PTHR31694:SF12">
    <property type="entry name" value="DESICCATION-LIKE PROTEIN"/>
    <property type="match status" value="1"/>
</dbReference>
<proteinExistence type="predicted"/>
<gene>
    <name evidence="1" type="ORF">OSB04_018913</name>
</gene>
<dbReference type="PANTHER" id="PTHR31694">
    <property type="entry name" value="DESICCATION-LIKE PROTEIN"/>
    <property type="match status" value="1"/>
</dbReference>
<dbReference type="InterPro" id="IPR052965">
    <property type="entry name" value="Pigment-catalase-like"/>
</dbReference>
<dbReference type="Pfam" id="PF13668">
    <property type="entry name" value="Ferritin_2"/>
    <property type="match status" value="1"/>
</dbReference>
<reference evidence="1" key="1">
    <citation type="submission" date="2023-03" db="EMBL/GenBank/DDBJ databases">
        <title>Chromosome-scale reference genome and RAD-based genetic map of yellow starthistle (Centaurea solstitialis) reveal putative structural variation and QTLs associated with invader traits.</title>
        <authorList>
            <person name="Reatini B."/>
            <person name="Cang F.A."/>
            <person name="Jiang Q."/>
            <person name="Mckibben M.T.W."/>
            <person name="Barker M.S."/>
            <person name="Rieseberg L.H."/>
            <person name="Dlugosch K.M."/>
        </authorList>
    </citation>
    <scope>NUCLEOTIDE SEQUENCE</scope>
    <source>
        <strain evidence="1">CAN-66</strain>
        <tissue evidence="1">Leaf</tissue>
    </source>
</reference>
<protein>
    <recommendedName>
        <fullName evidence="3">Desiccation-related protein PCC13-62-like</fullName>
    </recommendedName>
</protein>